<sequence>MKKGKQKVYLFLMYFFILAQTNSAFHIDSVSTKEPTEESLFCNNLNAEDFNESKRIPNSRIIIVATVEKQEHYDDYMIALNSTKCYASHFGYSMQLLNVTDKPIYQRDCKHPDFFFKRHCILGIFMKEHIQDYDYILYIDADMGIINPCHRIQDYIDKSKSIEMIFYERYFNYEFAAGSFLIRNTQFSRSFLKYWADYNYRLPDSFHGTDNGAIHQVLMELHFFDPKDKFQCFHLWNISKGYDDLFSYEACTKHALYSNSVNFINNKVKILPKMDPQRWVRDTWLTDTKWSPRDFMLHGWKISLSLDTFMYPFLDKFDLTKCQHGDNKFENFKYVPELVKTDEEIHEILLNKTLFIHAKYNNLLKFLNITCKDGSRRVNGECM</sequence>
<keyword evidence="1" id="KW-0732">Signal</keyword>
<evidence type="ECO:0000313" key="2">
    <source>
        <dbReference type="Proteomes" id="UP000887578"/>
    </source>
</evidence>
<reference evidence="3" key="1">
    <citation type="submission" date="2022-11" db="UniProtKB">
        <authorList>
            <consortium name="WormBaseParasite"/>
        </authorList>
    </citation>
    <scope>IDENTIFICATION</scope>
</reference>
<dbReference type="Pfam" id="PF03314">
    <property type="entry name" value="DUF273"/>
    <property type="match status" value="1"/>
</dbReference>
<proteinExistence type="predicted"/>
<dbReference type="PANTHER" id="PTHR31562">
    <property type="entry name" value="PROTEIN CBG18972"/>
    <property type="match status" value="1"/>
</dbReference>
<dbReference type="InterPro" id="IPR004988">
    <property type="entry name" value="DUF273"/>
</dbReference>
<keyword evidence="2" id="KW-1185">Reference proteome</keyword>
<organism evidence="2 3">
    <name type="scientific">Panagrolaimus davidi</name>
    <dbReference type="NCBI Taxonomy" id="227884"/>
    <lineage>
        <taxon>Eukaryota</taxon>
        <taxon>Metazoa</taxon>
        <taxon>Ecdysozoa</taxon>
        <taxon>Nematoda</taxon>
        <taxon>Chromadorea</taxon>
        <taxon>Rhabditida</taxon>
        <taxon>Tylenchina</taxon>
        <taxon>Panagrolaimomorpha</taxon>
        <taxon>Panagrolaimoidea</taxon>
        <taxon>Panagrolaimidae</taxon>
        <taxon>Panagrolaimus</taxon>
    </lineage>
</organism>
<feature type="chain" id="PRO_5036862584" evidence="1">
    <location>
        <begin position="25"/>
        <end position="383"/>
    </location>
</feature>
<dbReference type="Gene3D" id="3.90.550.10">
    <property type="entry name" value="Spore Coat Polysaccharide Biosynthesis Protein SpsA, Chain A"/>
    <property type="match status" value="1"/>
</dbReference>
<feature type="signal peptide" evidence="1">
    <location>
        <begin position="1"/>
        <end position="24"/>
    </location>
</feature>
<dbReference type="WBParaSite" id="PDA_v2.g504.t1">
    <property type="protein sequence ID" value="PDA_v2.g504.t1"/>
    <property type="gene ID" value="PDA_v2.g504"/>
</dbReference>
<dbReference type="AlphaFoldDB" id="A0A914QTM5"/>
<evidence type="ECO:0000256" key="1">
    <source>
        <dbReference type="SAM" id="SignalP"/>
    </source>
</evidence>
<accession>A0A914QTM5</accession>
<name>A0A914QTM5_9BILA</name>
<evidence type="ECO:0000313" key="3">
    <source>
        <dbReference type="WBParaSite" id="PDA_v2.g504.t1"/>
    </source>
</evidence>
<dbReference type="Proteomes" id="UP000887578">
    <property type="component" value="Unplaced"/>
</dbReference>
<dbReference type="PANTHER" id="PTHR31562:SF2">
    <property type="entry name" value="NUCLEOTIDE-DIPHOSPHO-SUGAR TRANSFERASE"/>
    <property type="match status" value="1"/>
</dbReference>
<dbReference type="InterPro" id="IPR029044">
    <property type="entry name" value="Nucleotide-diphossugar_trans"/>
</dbReference>
<protein>
    <submittedName>
        <fullName evidence="3">Nucleotide-diphospho-sugar transferase domain-containing protein</fullName>
    </submittedName>
</protein>